<dbReference type="InParanoid" id="C5DH53"/>
<proteinExistence type="predicted"/>
<reference evidence="2 3" key="1">
    <citation type="journal article" date="2009" name="Genome Res.">
        <title>Comparative genomics of protoploid Saccharomycetaceae.</title>
        <authorList>
            <consortium name="The Genolevures Consortium"/>
            <person name="Souciet J.-L."/>
            <person name="Dujon B."/>
            <person name="Gaillardin C."/>
            <person name="Johnston M."/>
            <person name="Baret P.V."/>
            <person name="Cliften P."/>
            <person name="Sherman D.J."/>
            <person name="Weissenbach J."/>
            <person name="Westhof E."/>
            <person name="Wincker P."/>
            <person name="Jubin C."/>
            <person name="Poulain J."/>
            <person name="Barbe V."/>
            <person name="Segurens B."/>
            <person name="Artiguenave F."/>
            <person name="Anthouard V."/>
            <person name="Vacherie B."/>
            <person name="Val M.-E."/>
            <person name="Fulton R.S."/>
            <person name="Minx P."/>
            <person name="Wilson R."/>
            <person name="Durrens P."/>
            <person name="Jean G."/>
            <person name="Marck C."/>
            <person name="Martin T."/>
            <person name="Nikolski M."/>
            <person name="Rolland T."/>
            <person name="Seret M.-L."/>
            <person name="Casaregola S."/>
            <person name="Despons L."/>
            <person name="Fairhead C."/>
            <person name="Fischer G."/>
            <person name="Lafontaine I."/>
            <person name="Leh V."/>
            <person name="Lemaire M."/>
            <person name="de Montigny J."/>
            <person name="Neuveglise C."/>
            <person name="Thierry A."/>
            <person name="Blanc-Lenfle I."/>
            <person name="Bleykasten C."/>
            <person name="Diffels J."/>
            <person name="Fritsch E."/>
            <person name="Frangeul L."/>
            <person name="Goeffon A."/>
            <person name="Jauniaux N."/>
            <person name="Kachouri-Lafond R."/>
            <person name="Payen C."/>
            <person name="Potier S."/>
            <person name="Pribylova L."/>
            <person name="Ozanne C."/>
            <person name="Richard G.-F."/>
            <person name="Sacerdot C."/>
            <person name="Straub M.-L."/>
            <person name="Talla E."/>
        </authorList>
    </citation>
    <scope>NUCLEOTIDE SEQUENCE [LARGE SCALE GENOMIC DNA]</scope>
    <source>
        <strain evidence="3">ATCC 56472 / CBS 6340 / NRRL Y-8284</strain>
    </source>
</reference>
<feature type="compositionally biased region" description="Basic and acidic residues" evidence="1">
    <location>
        <begin position="64"/>
        <end position="75"/>
    </location>
</feature>
<sequence>MKENSTMHNIDPYEWQLDQALLANASQAAPAGAGAWSDRAMLERSTSAEPLPKLAPLAAPASDGSKRALEYDGRQEAPSVTPGKRTRRGSQGDT</sequence>
<dbReference type="InterPro" id="IPR033775">
    <property type="entry name" value="DUF5137"/>
</dbReference>
<evidence type="ECO:0000313" key="3">
    <source>
        <dbReference type="Proteomes" id="UP000002036"/>
    </source>
</evidence>
<dbReference type="HOGENOM" id="CLU_2386568_0_0_1"/>
<protein>
    <submittedName>
        <fullName evidence="2">KLTH0E01430p</fullName>
    </submittedName>
</protein>
<dbReference type="Pfam" id="PF17220">
    <property type="entry name" value="DUF5137"/>
    <property type="match status" value="1"/>
</dbReference>
<evidence type="ECO:0000313" key="2">
    <source>
        <dbReference type="EMBL" id="CAR23114.1"/>
    </source>
</evidence>
<dbReference type="AlphaFoldDB" id="C5DH53"/>
<name>C5DH53_LACTC</name>
<feature type="region of interest" description="Disordered" evidence="1">
    <location>
        <begin position="26"/>
        <end position="94"/>
    </location>
</feature>
<feature type="compositionally biased region" description="Low complexity" evidence="1">
    <location>
        <begin position="26"/>
        <end position="39"/>
    </location>
</feature>
<evidence type="ECO:0000256" key="1">
    <source>
        <dbReference type="SAM" id="MobiDB-lite"/>
    </source>
</evidence>
<dbReference type="EMBL" id="CU928169">
    <property type="protein sequence ID" value="CAR23114.1"/>
    <property type="molecule type" value="Genomic_DNA"/>
</dbReference>
<keyword evidence="3" id="KW-1185">Reference proteome</keyword>
<organism evidence="2 3">
    <name type="scientific">Lachancea thermotolerans (strain ATCC 56472 / CBS 6340 / NRRL Y-8284)</name>
    <name type="common">Yeast</name>
    <name type="synonym">Kluyveromyces thermotolerans</name>
    <dbReference type="NCBI Taxonomy" id="559295"/>
    <lineage>
        <taxon>Eukaryota</taxon>
        <taxon>Fungi</taxon>
        <taxon>Dikarya</taxon>
        <taxon>Ascomycota</taxon>
        <taxon>Saccharomycotina</taxon>
        <taxon>Saccharomycetes</taxon>
        <taxon>Saccharomycetales</taxon>
        <taxon>Saccharomycetaceae</taxon>
        <taxon>Lachancea</taxon>
    </lineage>
</organism>
<dbReference type="KEGG" id="lth:KLTH0E01430g"/>
<feature type="compositionally biased region" description="Low complexity" evidence="1">
    <location>
        <begin position="50"/>
        <end position="61"/>
    </location>
</feature>
<dbReference type="RefSeq" id="XP_002553551.1">
    <property type="nucleotide sequence ID" value="XM_002553505.1"/>
</dbReference>
<dbReference type="Proteomes" id="UP000002036">
    <property type="component" value="Chromosome E"/>
</dbReference>
<gene>
    <name evidence="2" type="ordered locus">KLTH0E01430g</name>
</gene>
<accession>C5DH53</accession>
<dbReference type="GeneID" id="8291689"/>